<proteinExistence type="predicted"/>
<dbReference type="STRING" id="1134435.AC731_006005"/>
<keyword evidence="2" id="KW-1185">Reference proteome</keyword>
<evidence type="ECO:0000313" key="1">
    <source>
        <dbReference type="EMBL" id="AMO36529.1"/>
    </source>
</evidence>
<dbReference type="Proteomes" id="UP000036902">
    <property type="component" value="Chromosome"/>
</dbReference>
<protein>
    <submittedName>
        <fullName evidence="1">Uncharacterized protein</fullName>
    </submittedName>
</protein>
<dbReference type="AlphaFoldDB" id="A0A127K3J8"/>
<accession>A0A127K3J8</accession>
<dbReference type="RefSeq" id="WP_048704047.1">
    <property type="nucleotide sequence ID" value="NZ_CP014646.1"/>
</dbReference>
<reference evidence="2" key="1">
    <citation type="submission" date="2016-03" db="EMBL/GenBank/DDBJ databases">
        <authorList>
            <person name="Ma C."/>
            <person name="Zhou S."/>
            <person name="Yang G."/>
        </authorList>
    </citation>
    <scope>NUCLEOTIDE SEQUENCE [LARGE SCALE GENOMIC DNA]</scope>
    <source>
        <strain evidence="2">SgZ-1</strain>
    </source>
</reference>
<sequence length="292" mass="32464">MIRIDVSDNIKEVTKQLDDLARRQVPFATSRAINETAKIVAKEGNAVLASVFDSPLPRTATAVKVFQGATKERLFAVVNVYDGNRGFAADDPRATSAGKGSIFPNRYLSAQIEGGQRANKRFENALIKAQIMPPGMQAVFAKRSGYLDPFGNLPGAKINQILSWFNAFDDGKGKGYRSNMTDKTRTAATMGRKNRRTGDTSFGKGRKYGFAYFVSRGERFGGLGMRLPPGIWERNYPNGPAGKSFIKPVLLFVRPGNYRRRFDFYGLMQRSIEKNLPEQLEKAMAMALRTAR</sequence>
<name>A0A127K3J8_9RHOO</name>
<dbReference type="KEGG" id="thu:AC731_006005"/>
<organism evidence="1 2">
    <name type="scientific">Thauera humireducens</name>
    <dbReference type="NCBI Taxonomy" id="1134435"/>
    <lineage>
        <taxon>Bacteria</taxon>
        <taxon>Pseudomonadati</taxon>
        <taxon>Pseudomonadota</taxon>
        <taxon>Betaproteobacteria</taxon>
        <taxon>Rhodocyclales</taxon>
        <taxon>Zoogloeaceae</taxon>
        <taxon>Thauera</taxon>
    </lineage>
</organism>
<dbReference type="EMBL" id="CP014646">
    <property type="protein sequence ID" value="AMO36529.1"/>
    <property type="molecule type" value="Genomic_DNA"/>
</dbReference>
<gene>
    <name evidence="1" type="ORF">AC731_006005</name>
</gene>
<evidence type="ECO:0000313" key="2">
    <source>
        <dbReference type="Proteomes" id="UP000036902"/>
    </source>
</evidence>